<dbReference type="AlphaFoldDB" id="A0A2C6C9V0"/>
<evidence type="ECO:0000256" key="1">
    <source>
        <dbReference type="SAM" id="Phobius"/>
    </source>
</evidence>
<keyword evidence="1" id="KW-1133">Transmembrane helix</keyword>
<reference evidence="2 3" key="1">
    <citation type="submission" date="2017-06" db="EMBL/GenBank/DDBJ databases">
        <title>Draft genome sequence of Fusobacterium nucleatum subsp. polymorphum KCOM 1330 (=ChDC F330).</title>
        <authorList>
            <person name="Kook J.-K."/>
            <person name="Park S.-N."/>
            <person name="Lim Y.K."/>
            <person name="Roh H."/>
        </authorList>
    </citation>
    <scope>NUCLEOTIDE SEQUENCE [LARGE SCALE GENOMIC DNA]</scope>
    <source>
        <strain evidence="3">KCOM 1330 (ChDC F330)</strain>
    </source>
</reference>
<feature type="transmembrane region" description="Helical" evidence="1">
    <location>
        <begin position="36"/>
        <end position="55"/>
    </location>
</feature>
<comment type="caution">
    <text evidence="2">The sequence shown here is derived from an EMBL/GenBank/DDBJ whole genome shotgun (WGS) entry which is preliminary data.</text>
</comment>
<proteinExistence type="predicted"/>
<accession>A0A2C6C9V0</accession>
<evidence type="ECO:0000313" key="2">
    <source>
        <dbReference type="EMBL" id="PHI12822.1"/>
    </source>
</evidence>
<keyword evidence="1" id="KW-0472">Membrane</keyword>
<keyword evidence="1" id="KW-0812">Transmembrane</keyword>
<sequence length="59" mass="7279">MFLRNSGNLLINQLQTHRYLLGSLYLIFHLKFRMQVHLFFTFISLRFTIVIIYLYKLLR</sequence>
<dbReference type="EMBL" id="NIRQ01000001">
    <property type="protein sequence ID" value="PHI12822.1"/>
    <property type="molecule type" value="Genomic_DNA"/>
</dbReference>
<protein>
    <submittedName>
        <fullName evidence="2">PIN family toxin-antitoxin system</fullName>
    </submittedName>
</protein>
<gene>
    <name evidence="2" type="ORF">CBG59_03185</name>
</gene>
<name>A0A2C6C9V0_FUSNP</name>
<evidence type="ECO:0000313" key="3">
    <source>
        <dbReference type="Proteomes" id="UP000221852"/>
    </source>
</evidence>
<organism evidence="2 3">
    <name type="scientific">Fusobacterium nucleatum subsp. polymorphum</name>
    <name type="common">Fusobacterium polymorphum</name>
    <dbReference type="NCBI Taxonomy" id="76857"/>
    <lineage>
        <taxon>Bacteria</taxon>
        <taxon>Fusobacteriati</taxon>
        <taxon>Fusobacteriota</taxon>
        <taxon>Fusobacteriia</taxon>
        <taxon>Fusobacteriales</taxon>
        <taxon>Fusobacteriaceae</taxon>
        <taxon>Fusobacterium</taxon>
    </lineage>
</organism>
<dbReference type="Proteomes" id="UP000221852">
    <property type="component" value="Unassembled WGS sequence"/>
</dbReference>